<feature type="transmembrane region" description="Helical" evidence="1">
    <location>
        <begin position="41"/>
        <end position="64"/>
    </location>
</feature>
<protein>
    <submittedName>
        <fullName evidence="2">Uncharacterized protein</fullName>
    </submittedName>
</protein>
<keyword evidence="3" id="KW-1185">Reference proteome</keyword>
<proteinExistence type="predicted"/>
<comment type="caution">
    <text evidence="2">The sequence shown here is derived from an EMBL/GenBank/DDBJ whole genome shotgun (WGS) entry which is preliminary data.</text>
</comment>
<keyword evidence="1" id="KW-0812">Transmembrane</keyword>
<evidence type="ECO:0000256" key="1">
    <source>
        <dbReference type="SAM" id="Phobius"/>
    </source>
</evidence>
<sequence length="108" mass="11677">MATAGLWVCGAWLCLAPWVEWRSRAAWRPRFPGLVPLISPLLPAALLCCCAGLRQITSSVLALLSHPGAAAASPTVFFLGCALLVASVALHWWQYREPSVGHWLGLRS</sequence>
<keyword evidence="1" id="KW-1133">Transmembrane helix</keyword>
<dbReference type="EMBL" id="PYSV01000019">
    <property type="protein sequence ID" value="PTA66829.1"/>
    <property type="molecule type" value="Genomic_DNA"/>
</dbReference>
<organism evidence="2 3">
    <name type="scientific">Deinococcus arcticus</name>
    <dbReference type="NCBI Taxonomy" id="2136176"/>
    <lineage>
        <taxon>Bacteria</taxon>
        <taxon>Thermotogati</taxon>
        <taxon>Deinococcota</taxon>
        <taxon>Deinococci</taxon>
        <taxon>Deinococcales</taxon>
        <taxon>Deinococcaceae</taxon>
        <taxon>Deinococcus</taxon>
    </lineage>
</organism>
<reference evidence="2 3" key="1">
    <citation type="submission" date="2018-03" db="EMBL/GenBank/DDBJ databases">
        <title>Draft genome of Deinococcus sp. OD32.</title>
        <authorList>
            <person name="Wang X.-P."/>
            <person name="Du Z.-J."/>
        </authorList>
    </citation>
    <scope>NUCLEOTIDE SEQUENCE [LARGE SCALE GENOMIC DNA]</scope>
    <source>
        <strain evidence="2 3">OD32</strain>
    </source>
</reference>
<feature type="transmembrane region" description="Helical" evidence="1">
    <location>
        <begin position="76"/>
        <end position="95"/>
    </location>
</feature>
<evidence type="ECO:0000313" key="3">
    <source>
        <dbReference type="Proteomes" id="UP000240317"/>
    </source>
</evidence>
<gene>
    <name evidence="2" type="ORF">C8263_15950</name>
</gene>
<accession>A0A2T3W4N3</accession>
<name>A0A2T3W4N3_9DEIO</name>
<keyword evidence="1" id="KW-0472">Membrane</keyword>
<dbReference type="AlphaFoldDB" id="A0A2T3W4N3"/>
<dbReference type="Proteomes" id="UP000240317">
    <property type="component" value="Unassembled WGS sequence"/>
</dbReference>
<evidence type="ECO:0000313" key="2">
    <source>
        <dbReference type="EMBL" id="PTA66829.1"/>
    </source>
</evidence>